<name>K8F3D4_9CHLO</name>
<dbReference type="KEGG" id="bpg:Bathy09g03930"/>
<feature type="transmembrane region" description="Helical" evidence="1">
    <location>
        <begin position="133"/>
        <end position="151"/>
    </location>
</feature>
<dbReference type="RefSeq" id="XP_007511007.1">
    <property type="nucleotide sequence ID" value="XM_007510945.1"/>
</dbReference>
<feature type="transmembrane region" description="Helical" evidence="1">
    <location>
        <begin position="65"/>
        <end position="86"/>
    </location>
</feature>
<evidence type="ECO:0000256" key="1">
    <source>
        <dbReference type="SAM" id="Phobius"/>
    </source>
</evidence>
<organism evidence="2 3">
    <name type="scientific">Bathycoccus prasinos</name>
    <dbReference type="NCBI Taxonomy" id="41875"/>
    <lineage>
        <taxon>Eukaryota</taxon>
        <taxon>Viridiplantae</taxon>
        <taxon>Chlorophyta</taxon>
        <taxon>Mamiellophyceae</taxon>
        <taxon>Mamiellales</taxon>
        <taxon>Bathycoccaceae</taxon>
        <taxon>Bathycoccus</taxon>
    </lineage>
</organism>
<sequence length="228" mass="25271">MVVSTRSFSGKTKTRGEPLLTFSQCVFLISLVNVLGKLADVLILILGQMPTVLLLLNANDVNLTIASAANMPFYSFILIGVVRRVIEDCLYFFSGRWYGKDIVAYLTKENRRSKWLKVSKAKVRESERLMRQYGVAILLVLPGALTCFAYGMAKRGSRRRTFLFLDSLGAALRVVLFRVAGKGAKKALGLSAVRYLAAVGMKYKELAMTVGGTVLAVIGAGVYYYFYY</sequence>
<keyword evidence="1" id="KW-0472">Membrane</keyword>
<accession>K8F3D4</accession>
<protein>
    <submittedName>
        <fullName evidence="2">Uncharacterized protein</fullName>
    </submittedName>
</protein>
<keyword evidence="1" id="KW-0812">Transmembrane</keyword>
<dbReference type="AlphaFoldDB" id="K8F3D4"/>
<keyword evidence="1" id="KW-1133">Transmembrane helix</keyword>
<dbReference type="EMBL" id="FO082270">
    <property type="protein sequence ID" value="CCO66567.1"/>
    <property type="molecule type" value="Genomic_DNA"/>
</dbReference>
<evidence type="ECO:0000313" key="2">
    <source>
        <dbReference type="EMBL" id="CCO66567.1"/>
    </source>
</evidence>
<proteinExistence type="predicted"/>
<feature type="transmembrane region" description="Helical" evidence="1">
    <location>
        <begin position="21"/>
        <end position="45"/>
    </location>
</feature>
<reference evidence="2 3" key="1">
    <citation type="submission" date="2011-10" db="EMBL/GenBank/DDBJ databases">
        <authorList>
            <person name="Genoscope - CEA"/>
        </authorList>
    </citation>
    <scope>NUCLEOTIDE SEQUENCE [LARGE SCALE GENOMIC DNA]</scope>
    <source>
        <strain evidence="2 3">RCC 1105</strain>
    </source>
</reference>
<evidence type="ECO:0000313" key="3">
    <source>
        <dbReference type="Proteomes" id="UP000198341"/>
    </source>
</evidence>
<gene>
    <name evidence="2" type="ORF">Bathy09g03930</name>
</gene>
<keyword evidence="3" id="KW-1185">Reference proteome</keyword>
<feature type="transmembrane region" description="Helical" evidence="1">
    <location>
        <begin position="206"/>
        <end position="226"/>
    </location>
</feature>
<dbReference type="GeneID" id="19013900"/>
<dbReference type="Proteomes" id="UP000198341">
    <property type="component" value="Chromosome 9"/>
</dbReference>